<dbReference type="GO" id="GO:0055052">
    <property type="term" value="C:ATP-binding cassette (ABC) transporter complex, substrate-binding subunit-containing"/>
    <property type="evidence" value="ECO:0007669"/>
    <property type="project" value="TreeGrafter"/>
</dbReference>
<feature type="region of interest" description="Disordered" evidence="7">
    <location>
        <begin position="362"/>
        <end position="382"/>
    </location>
</feature>
<dbReference type="InterPro" id="IPR027417">
    <property type="entry name" value="P-loop_NTPase"/>
</dbReference>
<name>A0A2V1JWM4_9BURK</name>
<dbReference type="Gene3D" id="2.40.50.140">
    <property type="entry name" value="Nucleic acid-binding proteins"/>
    <property type="match status" value="1"/>
</dbReference>
<feature type="domain" description="ABC transporter" evidence="8">
    <location>
        <begin position="19"/>
        <end position="249"/>
    </location>
</feature>
<evidence type="ECO:0000256" key="1">
    <source>
        <dbReference type="ARBA" id="ARBA00022448"/>
    </source>
</evidence>
<dbReference type="PROSITE" id="PS50893">
    <property type="entry name" value="ABC_TRANSPORTER_2"/>
    <property type="match status" value="1"/>
</dbReference>
<comment type="caution">
    <text evidence="9">The sequence shown here is derived from an EMBL/GenBank/DDBJ whole genome shotgun (WGS) entry which is preliminary data.</text>
</comment>
<evidence type="ECO:0000256" key="6">
    <source>
        <dbReference type="ARBA" id="ARBA00023136"/>
    </source>
</evidence>
<dbReference type="Pfam" id="PF08402">
    <property type="entry name" value="TOBE_2"/>
    <property type="match status" value="1"/>
</dbReference>
<gene>
    <name evidence="9" type="ORF">DD235_11230</name>
</gene>
<dbReference type="SUPFAM" id="SSF50331">
    <property type="entry name" value="MOP-like"/>
    <property type="match status" value="1"/>
</dbReference>
<dbReference type="Pfam" id="PF00005">
    <property type="entry name" value="ABC_tran"/>
    <property type="match status" value="1"/>
</dbReference>
<dbReference type="Proteomes" id="UP000245212">
    <property type="component" value="Unassembled WGS sequence"/>
</dbReference>
<proteinExistence type="predicted"/>
<keyword evidence="5" id="KW-1278">Translocase</keyword>
<dbReference type="GO" id="GO:0140359">
    <property type="term" value="F:ABC-type transporter activity"/>
    <property type="evidence" value="ECO:0007669"/>
    <property type="project" value="UniProtKB-ARBA"/>
</dbReference>
<dbReference type="Gene3D" id="2.40.50.100">
    <property type="match status" value="1"/>
</dbReference>
<dbReference type="InterPro" id="IPR003439">
    <property type="entry name" value="ABC_transporter-like_ATP-bd"/>
</dbReference>
<keyword evidence="3" id="KW-0547">Nucleotide-binding</keyword>
<evidence type="ECO:0000313" key="10">
    <source>
        <dbReference type="Proteomes" id="UP000245212"/>
    </source>
</evidence>
<evidence type="ECO:0000256" key="4">
    <source>
        <dbReference type="ARBA" id="ARBA00022840"/>
    </source>
</evidence>
<sequence>MNHAPLAHATAHLHPTPAIRLRQVSKSWGEQVVIPGLDLDIPRGGLTALLGPSGCGKSTLLRLIAGLEHPDSGSVEIDGHDVTAAPPAQRGLSMVFQSYALFPHLSVAENIVFGLKVRSLARGEREHRLQEALRLTNLAGLEQRKPAQLSGGQRQRVALARSIVSGHSLCLMDEPLSNLDAKLRHSVRHEIRSLQQRLGMTVVYVTHDQTEALGMADTVVLLDQGRIAQQGAPAELYNQPRNTFCATFIGTPPMMLLDSSYVPAELLPHHDGSTTGGPLRIGVRPEHLLLGDVAAGRIPVILRHREFQGAEAYAYLELPDASQIIARIAHGLPALPGARLGLSWHTVHAHYFAPDSGRRLDLPHTGTADHQAQPHTTQDDFRPVAQYA</sequence>
<dbReference type="GO" id="GO:0005524">
    <property type="term" value="F:ATP binding"/>
    <property type="evidence" value="ECO:0007669"/>
    <property type="project" value="UniProtKB-KW"/>
</dbReference>
<evidence type="ECO:0000259" key="8">
    <source>
        <dbReference type="PROSITE" id="PS50893"/>
    </source>
</evidence>
<evidence type="ECO:0000256" key="7">
    <source>
        <dbReference type="SAM" id="MobiDB-lite"/>
    </source>
</evidence>
<organism evidence="9 10">
    <name type="scientific">Corticimicrobacter populi</name>
    <dbReference type="NCBI Taxonomy" id="2175229"/>
    <lineage>
        <taxon>Bacteria</taxon>
        <taxon>Pseudomonadati</taxon>
        <taxon>Pseudomonadota</taxon>
        <taxon>Betaproteobacteria</taxon>
        <taxon>Burkholderiales</taxon>
        <taxon>Alcaligenaceae</taxon>
        <taxon>Corticimicrobacter</taxon>
    </lineage>
</organism>
<dbReference type="SUPFAM" id="SSF52540">
    <property type="entry name" value="P-loop containing nucleoside triphosphate hydrolases"/>
    <property type="match status" value="1"/>
</dbReference>
<dbReference type="PANTHER" id="PTHR43875">
    <property type="entry name" value="MALTODEXTRIN IMPORT ATP-BINDING PROTEIN MSMX"/>
    <property type="match status" value="1"/>
</dbReference>
<dbReference type="InterPro" id="IPR017871">
    <property type="entry name" value="ABC_transporter-like_CS"/>
</dbReference>
<keyword evidence="10" id="KW-1185">Reference proteome</keyword>
<keyword evidence="6" id="KW-0472">Membrane</keyword>
<dbReference type="PANTHER" id="PTHR43875:SF15">
    <property type="entry name" value="TREHALOSE IMPORT ATP-BINDING PROTEIN SUGC"/>
    <property type="match status" value="1"/>
</dbReference>
<dbReference type="InterPro" id="IPR047641">
    <property type="entry name" value="ABC_transpr_MalK/UgpC-like"/>
</dbReference>
<evidence type="ECO:0000256" key="3">
    <source>
        <dbReference type="ARBA" id="ARBA00022741"/>
    </source>
</evidence>
<dbReference type="InterPro" id="IPR013611">
    <property type="entry name" value="Transp-assoc_OB_typ2"/>
</dbReference>
<dbReference type="InterPro" id="IPR003593">
    <property type="entry name" value="AAA+_ATPase"/>
</dbReference>
<protein>
    <submittedName>
        <fullName evidence="9">ABC transporter ATP-binding protein</fullName>
    </submittedName>
</protein>
<accession>A0A2V1JWM4</accession>
<dbReference type="RefSeq" id="WP_109062167.1">
    <property type="nucleotide sequence ID" value="NZ_QETA01000004.1"/>
</dbReference>
<dbReference type="InterPro" id="IPR012340">
    <property type="entry name" value="NA-bd_OB-fold"/>
</dbReference>
<keyword evidence="2" id="KW-1003">Cell membrane</keyword>
<dbReference type="SMART" id="SM00382">
    <property type="entry name" value="AAA"/>
    <property type="match status" value="1"/>
</dbReference>
<dbReference type="Gene3D" id="3.40.50.300">
    <property type="entry name" value="P-loop containing nucleotide triphosphate hydrolases"/>
    <property type="match status" value="1"/>
</dbReference>
<reference evidence="10" key="1">
    <citation type="submission" date="2018-05" db="EMBL/GenBank/DDBJ databases">
        <authorList>
            <person name="Li Y."/>
        </authorList>
    </citation>
    <scope>NUCLEOTIDE SEQUENCE [LARGE SCALE GENOMIC DNA]</scope>
    <source>
        <strain evidence="10">3d-2-2</strain>
    </source>
</reference>
<keyword evidence="1" id="KW-0813">Transport</keyword>
<dbReference type="AlphaFoldDB" id="A0A2V1JWM4"/>
<dbReference type="GO" id="GO:0016887">
    <property type="term" value="F:ATP hydrolysis activity"/>
    <property type="evidence" value="ECO:0007669"/>
    <property type="project" value="InterPro"/>
</dbReference>
<dbReference type="PROSITE" id="PS00211">
    <property type="entry name" value="ABC_TRANSPORTER_1"/>
    <property type="match status" value="1"/>
</dbReference>
<evidence type="ECO:0000313" key="9">
    <source>
        <dbReference type="EMBL" id="PWF22642.1"/>
    </source>
</evidence>
<keyword evidence="4 9" id="KW-0067">ATP-binding</keyword>
<dbReference type="FunFam" id="3.40.50.300:FF:000042">
    <property type="entry name" value="Maltose/maltodextrin ABC transporter, ATP-binding protein"/>
    <property type="match status" value="1"/>
</dbReference>
<dbReference type="EMBL" id="QETA01000004">
    <property type="protein sequence ID" value="PWF22642.1"/>
    <property type="molecule type" value="Genomic_DNA"/>
</dbReference>
<evidence type="ECO:0000256" key="2">
    <source>
        <dbReference type="ARBA" id="ARBA00022475"/>
    </source>
</evidence>
<evidence type="ECO:0000256" key="5">
    <source>
        <dbReference type="ARBA" id="ARBA00022967"/>
    </source>
</evidence>
<dbReference type="InterPro" id="IPR008995">
    <property type="entry name" value="Mo/tungstate-bd_C_term_dom"/>
</dbReference>